<dbReference type="SFLD" id="SFLDG01135">
    <property type="entry name" value="C1.5.6:_HAD__Beta-PGM__Phospha"/>
    <property type="match status" value="1"/>
</dbReference>
<dbReference type="PANTHER" id="PTHR46470">
    <property type="entry name" value="N-ACYLNEURAMINATE-9-PHOSPHATASE"/>
    <property type="match status" value="1"/>
</dbReference>
<evidence type="ECO:0000256" key="2">
    <source>
        <dbReference type="ARBA" id="ARBA00022801"/>
    </source>
</evidence>
<dbReference type="InterPro" id="IPR006439">
    <property type="entry name" value="HAD-SF_hydro_IA"/>
</dbReference>
<dbReference type="Proteomes" id="UP000005204">
    <property type="component" value="Unassembled WGS sequence"/>
</dbReference>
<dbReference type="NCBIfam" id="TIGR01549">
    <property type="entry name" value="HAD-SF-IA-v1"/>
    <property type="match status" value="1"/>
</dbReference>
<proteinExistence type="predicted"/>
<dbReference type="Gene3D" id="1.20.120.710">
    <property type="entry name" value="Haloacid dehalogenase hydrolase-like domain"/>
    <property type="match status" value="1"/>
</dbReference>
<evidence type="ECO:0000256" key="1">
    <source>
        <dbReference type="ARBA" id="ARBA00001946"/>
    </source>
</evidence>
<evidence type="ECO:0000313" key="5">
    <source>
        <dbReference type="Proteomes" id="UP000005204"/>
    </source>
</evidence>
<dbReference type="Pfam" id="PF00702">
    <property type="entry name" value="Hydrolase"/>
    <property type="match status" value="1"/>
</dbReference>
<dbReference type="GeneID" id="101736830"/>
<dbReference type="NCBIfam" id="TIGR01509">
    <property type="entry name" value="HAD-SF-IA-v3"/>
    <property type="match status" value="1"/>
</dbReference>
<dbReference type="SFLD" id="SFLDG01129">
    <property type="entry name" value="C1.5:_HAD__Beta-PGM__Phosphata"/>
    <property type="match status" value="1"/>
</dbReference>
<dbReference type="KEGG" id="bmor:101736830"/>
<dbReference type="EnsemblMetazoa" id="XM_012689370.3">
    <property type="protein sequence ID" value="XP_012544824.2"/>
    <property type="gene ID" value="LOC101736830"/>
</dbReference>
<reference evidence="4" key="2">
    <citation type="submission" date="2022-06" db="UniProtKB">
        <authorList>
            <consortium name="EnsemblMetazoa"/>
        </authorList>
    </citation>
    <scope>IDENTIFICATION</scope>
    <source>
        <strain evidence="4">p50T (Dazao)</strain>
    </source>
</reference>
<evidence type="ECO:0000256" key="3">
    <source>
        <dbReference type="ARBA" id="ARBA00022842"/>
    </source>
</evidence>
<accession>A0A8R2C5K8</accession>
<dbReference type="InterPro" id="IPR036412">
    <property type="entry name" value="HAD-like_sf"/>
</dbReference>
<dbReference type="SFLD" id="SFLDS00003">
    <property type="entry name" value="Haloacid_Dehalogenase"/>
    <property type="match status" value="1"/>
</dbReference>
<keyword evidence="5" id="KW-1185">Reference proteome</keyword>
<evidence type="ECO:0008006" key="6">
    <source>
        <dbReference type="Google" id="ProtNLM"/>
    </source>
</evidence>
<dbReference type="GO" id="GO:0050124">
    <property type="term" value="F:N-acylneuraminate-9-phosphatase activity"/>
    <property type="evidence" value="ECO:0007669"/>
    <property type="project" value="TreeGrafter"/>
</dbReference>
<dbReference type="PANTHER" id="PTHR46470:SF3">
    <property type="entry name" value="N-ACYLNEURAMINATE-9-PHOSPHATASE"/>
    <property type="match status" value="1"/>
</dbReference>
<reference evidence="5" key="1">
    <citation type="journal article" date="2008" name="Insect Biochem. Mol. Biol.">
        <title>The genome of a lepidopteran model insect, the silkworm Bombyx mori.</title>
        <authorList>
            <consortium name="International Silkworm Genome Consortium"/>
        </authorList>
    </citation>
    <scope>NUCLEOTIDE SEQUENCE [LARGE SCALE GENOMIC DNA]</scope>
    <source>
        <strain evidence="5">p50T</strain>
    </source>
</reference>
<dbReference type="GO" id="GO:0046380">
    <property type="term" value="P:N-acetylneuraminate biosynthetic process"/>
    <property type="evidence" value="ECO:0007669"/>
    <property type="project" value="TreeGrafter"/>
</dbReference>
<keyword evidence="3" id="KW-0460">Magnesium</keyword>
<dbReference type="CDD" id="cd04305">
    <property type="entry name" value="HAD_Neu5Ac-Pase_like"/>
    <property type="match status" value="1"/>
</dbReference>
<dbReference type="Gene3D" id="3.40.50.1000">
    <property type="entry name" value="HAD superfamily/HAD-like"/>
    <property type="match status" value="1"/>
</dbReference>
<sequence length="253" mass="29003">MANSGYFDENSDVSAILFDLDNTLIQTRKGDTKACNKLVELLQNEYGLPKDMAVESGSTFLRAFRARPDDESYALHEWPAHLWRNCLPKNYKHIAKSVSTEWLRLRFRYLALTNDVIHLLETLREDYLLGLITNGPSRAQWQKIERLGLRKYFDCVLVSGDLPWEKPDQHIFHEACKLLNVEPRNCIMVGDKLETDIKGGKEAELAATVWIPLQKDEEISDLPDITIDNVTELPEVLPNSPKLKRSTNMSDDC</sequence>
<organism evidence="4 5">
    <name type="scientific">Bombyx mori</name>
    <name type="common">Silk moth</name>
    <dbReference type="NCBI Taxonomy" id="7091"/>
    <lineage>
        <taxon>Eukaryota</taxon>
        <taxon>Metazoa</taxon>
        <taxon>Ecdysozoa</taxon>
        <taxon>Arthropoda</taxon>
        <taxon>Hexapoda</taxon>
        <taxon>Insecta</taxon>
        <taxon>Pterygota</taxon>
        <taxon>Neoptera</taxon>
        <taxon>Endopterygota</taxon>
        <taxon>Lepidoptera</taxon>
        <taxon>Glossata</taxon>
        <taxon>Ditrysia</taxon>
        <taxon>Bombycoidea</taxon>
        <taxon>Bombycidae</taxon>
        <taxon>Bombycinae</taxon>
        <taxon>Bombyx</taxon>
    </lineage>
</organism>
<comment type="cofactor">
    <cofactor evidence="1">
        <name>Mg(2+)</name>
        <dbReference type="ChEBI" id="CHEBI:18420"/>
    </cofactor>
</comment>
<dbReference type="AlphaFoldDB" id="A0A8R2C5K8"/>
<dbReference type="InterPro" id="IPR051400">
    <property type="entry name" value="HAD-like_hydrolase"/>
</dbReference>
<name>A0A8R2C5K8_BOMMO</name>
<keyword evidence="2" id="KW-0378">Hydrolase</keyword>
<protein>
    <recommendedName>
        <fullName evidence="6">N-acylneuraminate-9-phosphatase</fullName>
    </recommendedName>
</protein>
<dbReference type="InterPro" id="IPR011950">
    <property type="entry name" value="HAD-SF_hydro_IA_CTE7"/>
</dbReference>
<dbReference type="RefSeq" id="XP_012544824.2">
    <property type="nucleotide sequence ID" value="XM_012689370.4"/>
</dbReference>
<dbReference type="SUPFAM" id="SSF56784">
    <property type="entry name" value="HAD-like"/>
    <property type="match status" value="1"/>
</dbReference>
<evidence type="ECO:0000313" key="4">
    <source>
        <dbReference type="EnsemblMetazoa" id="XP_012544824.2"/>
    </source>
</evidence>
<dbReference type="NCBIfam" id="TIGR02253">
    <property type="entry name" value="CTE7"/>
    <property type="match status" value="1"/>
</dbReference>
<dbReference type="InterPro" id="IPR023214">
    <property type="entry name" value="HAD_sf"/>
</dbReference>